<protein>
    <submittedName>
        <fullName evidence="2">Uncharacterized protein</fullName>
    </submittedName>
</protein>
<dbReference type="AlphaFoldDB" id="A0AAV3PS69"/>
<gene>
    <name evidence="2" type="ORF">LIER_11929</name>
</gene>
<feature type="region of interest" description="Disordered" evidence="1">
    <location>
        <begin position="55"/>
        <end position="75"/>
    </location>
</feature>
<accession>A0AAV3PS69</accession>
<organism evidence="2 3">
    <name type="scientific">Lithospermum erythrorhizon</name>
    <name type="common">Purple gromwell</name>
    <name type="synonym">Lithospermum officinale var. erythrorhizon</name>
    <dbReference type="NCBI Taxonomy" id="34254"/>
    <lineage>
        <taxon>Eukaryota</taxon>
        <taxon>Viridiplantae</taxon>
        <taxon>Streptophyta</taxon>
        <taxon>Embryophyta</taxon>
        <taxon>Tracheophyta</taxon>
        <taxon>Spermatophyta</taxon>
        <taxon>Magnoliopsida</taxon>
        <taxon>eudicotyledons</taxon>
        <taxon>Gunneridae</taxon>
        <taxon>Pentapetalae</taxon>
        <taxon>asterids</taxon>
        <taxon>lamiids</taxon>
        <taxon>Boraginales</taxon>
        <taxon>Boraginaceae</taxon>
        <taxon>Boraginoideae</taxon>
        <taxon>Lithospermeae</taxon>
        <taxon>Lithospermum</taxon>
    </lineage>
</organism>
<evidence type="ECO:0000313" key="2">
    <source>
        <dbReference type="EMBL" id="GAA0153767.1"/>
    </source>
</evidence>
<sequence>MRSPKNCKAWLDRSLLEKVVCTHLKGFVVPVNGQKVEHGTLRPKAYDLLVKAGYDPTEDKSMGQFPPEVTGDKSK</sequence>
<keyword evidence="3" id="KW-1185">Reference proteome</keyword>
<evidence type="ECO:0000256" key="1">
    <source>
        <dbReference type="SAM" id="MobiDB-lite"/>
    </source>
</evidence>
<dbReference type="EMBL" id="BAABME010002250">
    <property type="protein sequence ID" value="GAA0153767.1"/>
    <property type="molecule type" value="Genomic_DNA"/>
</dbReference>
<evidence type="ECO:0000313" key="3">
    <source>
        <dbReference type="Proteomes" id="UP001454036"/>
    </source>
</evidence>
<proteinExistence type="predicted"/>
<name>A0AAV3PS69_LITER</name>
<comment type="caution">
    <text evidence="2">The sequence shown here is derived from an EMBL/GenBank/DDBJ whole genome shotgun (WGS) entry which is preliminary data.</text>
</comment>
<dbReference type="Proteomes" id="UP001454036">
    <property type="component" value="Unassembled WGS sequence"/>
</dbReference>
<reference evidence="2 3" key="1">
    <citation type="submission" date="2024-01" db="EMBL/GenBank/DDBJ databases">
        <title>The complete chloroplast genome sequence of Lithospermum erythrorhizon: insights into the phylogenetic relationship among Boraginaceae species and the maternal lineages of purple gromwells.</title>
        <authorList>
            <person name="Okada T."/>
            <person name="Watanabe K."/>
        </authorList>
    </citation>
    <scope>NUCLEOTIDE SEQUENCE [LARGE SCALE GENOMIC DNA]</scope>
</reference>